<dbReference type="PANTHER" id="PTHR14269:SF62">
    <property type="entry name" value="CDP-DIACYLGLYCEROL--GLYCEROL-3-PHOSPHATE 3-PHOSPHATIDYLTRANSFERASE 1, CHLOROPLASTIC"/>
    <property type="match status" value="1"/>
</dbReference>
<evidence type="ECO:0000256" key="11">
    <source>
        <dbReference type="ARBA" id="ARBA00022692"/>
    </source>
</evidence>
<evidence type="ECO:0000313" key="22">
    <source>
        <dbReference type="Proteomes" id="UP000199318"/>
    </source>
</evidence>
<proteinExistence type="inferred from homology"/>
<dbReference type="PROSITE" id="PS00379">
    <property type="entry name" value="CDP_ALCOHOL_P_TRANSF"/>
    <property type="match status" value="1"/>
</dbReference>
<feature type="transmembrane region" description="Helical" evidence="20">
    <location>
        <begin position="12"/>
        <end position="34"/>
    </location>
</feature>
<comment type="subcellular location">
    <subcellularLocation>
        <location evidence="2">Cell membrane</location>
        <topology evidence="2">Multi-pass membrane protein</topology>
    </subcellularLocation>
</comment>
<dbReference type="EMBL" id="FOGV01000002">
    <property type="protein sequence ID" value="SER57419.1"/>
    <property type="molecule type" value="Genomic_DNA"/>
</dbReference>
<dbReference type="GO" id="GO:0008444">
    <property type="term" value="F:CDP-diacylglycerol-glycerol-3-phosphate 3-phosphatidyltransferase activity"/>
    <property type="evidence" value="ECO:0007669"/>
    <property type="project" value="UniProtKB-UniRule"/>
</dbReference>
<keyword evidence="22" id="KW-1185">Reference proteome</keyword>
<evidence type="ECO:0000256" key="16">
    <source>
        <dbReference type="ARBA" id="ARBA00023264"/>
    </source>
</evidence>
<evidence type="ECO:0000256" key="9">
    <source>
        <dbReference type="ARBA" id="ARBA00022516"/>
    </source>
</evidence>
<dbReference type="InterPro" id="IPR000462">
    <property type="entry name" value="CDP-OH_P_trans"/>
</dbReference>
<comment type="pathway">
    <text evidence="4">Lipid metabolism.</text>
</comment>
<keyword evidence="15" id="KW-0594">Phospholipid biosynthesis</keyword>
<keyword evidence="12 20" id="KW-1133">Transmembrane helix</keyword>
<feature type="transmembrane region" description="Helical" evidence="20">
    <location>
        <begin position="163"/>
        <end position="182"/>
    </location>
</feature>
<dbReference type="RefSeq" id="WP_093071859.1">
    <property type="nucleotide sequence ID" value="NZ_FOGV01000002.1"/>
</dbReference>
<dbReference type="PIRSF" id="PIRSF000847">
    <property type="entry name" value="Phos_ph_gly_syn"/>
    <property type="match status" value="1"/>
</dbReference>
<evidence type="ECO:0000256" key="14">
    <source>
        <dbReference type="ARBA" id="ARBA00023136"/>
    </source>
</evidence>
<dbReference type="AlphaFoldDB" id="A0A1H9QC05"/>
<keyword evidence="13" id="KW-0443">Lipid metabolism</keyword>
<reference evidence="22" key="1">
    <citation type="submission" date="2016-10" db="EMBL/GenBank/DDBJ databases">
        <authorList>
            <person name="de Groot N.N."/>
        </authorList>
    </citation>
    <scope>NUCLEOTIDE SEQUENCE [LARGE SCALE GENOMIC DNA]</scope>
    <source>
        <strain evidence="22">10nlg</strain>
    </source>
</reference>
<dbReference type="InterPro" id="IPR043130">
    <property type="entry name" value="CDP-OH_PTrfase_TM_dom"/>
</dbReference>
<protein>
    <recommendedName>
        <fullName evidence="7 18">CDP-diacylglycerol--glycerol-3-phosphate 3-phosphatidyltransferase</fullName>
        <ecNumber evidence="6 18">2.7.8.5</ecNumber>
    </recommendedName>
</protein>
<dbReference type="STRING" id="1464123.SAMN05444126_102192"/>
<dbReference type="InterPro" id="IPR050324">
    <property type="entry name" value="CDP-alcohol_PTase-I"/>
</dbReference>
<accession>A0A1H9QC05</accession>
<comment type="catalytic activity">
    <reaction evidence="17">
        <text>a CDP-1,2-diacyl-sn-glycerol + sn-glycerol 3-phosphate = a 1,2-diacyl-sn-glycero-3-phospho-(1'-sn-glycero-3'-phosphate) + CMP + H(+)</text>
        <dbReference type="Rhea" id="RHEA:12593"/>
        <dbReference type="ChEBI" id="CHEBI:15378"/>
        <dbReference type="ChEBI" id="CHEBI:57597"/>
        <dbReference type="ChEBI" id="CHEBI:58332"/>
        <dbReference type="ChEBI" id="CHEBI:60110"/>
        <dbReference type="ChEBI" id="CHEBI:60377"/>
        <dbReference type="EC" id="2.7.8.5"/>
    </reaction>
</comment>
<feature type="transmembrane region" description="Helical" evidence="20">
    <location>
        <begin position="83"/>
        <end position="107"/>
    </location>
</feature>
<dbReference type="GO" id="GO:0006655">
    <property type="term" value="P:phosphatidylglycerol biosynthetic process"/>
    <property type="evidence" value="ECO:0007669"/>
    <property type="project" value="UniProtKB-UniPathway"/>
</dbReference>
<dbReference type="Pfam" id="PF01066">
    <property type="entry name" value="CDP-OH_P_transf"/>
    <property type="match status" value="1"/>
</dbReference>
<evidence type="ECO:0000256" key="1">
    <source>
        <dbReference type="ARBA" id="ARBA00003973"/>
    </source>
</evidence>
<dbReference type="UniPathway" id="UPA00084">
    <property type="reaction ID" value="UER00503"/>
</dbReference>
<keyword evidence="8" id="KW-1003">Cell membrane</keyword>
<gene>
    <name evidence="21" type="ORF">SAMN05444126_102192</name>
</gene>
<keyword evidence="9" id="KW-0444">Lipid biosynthesis</keyword>
<evidence type="ECO:0000256" key="17">
    <source>
        <dbReference type="ARBA" id="ARBA00048586"/>
    </source>
</evidence>
<dbReference type="EC" id="2.7.8.5" evidence="6 18"/>
<keyword evidence="16" id="KW-1208">Phospholipid metabolism</keyword>
<evidence type="ECO:0000256" key="2">
    <source>
        <dbReference type="ARBA" id="ARBA00004651"/>
    </source>
</evidence>
<evidence type="ECO:0000256" key="8">
    <source>
        <dbReference type="ARBA" id="ARBA00022475"/>
    </source>
</evidence>
<comment type="similarity">
    <text evidence="5 19">Belongs to the CDP-alcohol phosphatidyltransferase class-I family.</text>
</comment>
<dbReference type="PANTHER" id="PTHR14269">
    <property type="entry name" value="CDP-DIACYLGLYCEROL--GLYCEROL-3-PHOSPHATE 3-PHOSPHATIDYLTRANSFERASE-RELATED"/>
    <property type="match status" value="1"/>
</dbReference>
<comment type="caution">
    <text evidence="21">The sequence shown here is derived from an EMBL/GenBank/DDBJ whole genome shotgun (WGS) entry which is preliminary data.</text>
</comment>
<evidence type="ECO:0000256" key="4">
    <source>
        <dbReference type="ARBA" id="ARBA00005189"/>
    </source>
</evidence>
<dbReference type="Proteomes" id="UP000199318">
    <property type="component" value="Unassembled WGS sequence"/>
</dbReference>
<dbReference type="GO" id="GO:0005886">
    <property type="term" value="C:plasma membrane"/>
    <property type="evidence" value="ECO:0007669"/>
    <property type="project" value="UniProtKB-SubCell"/>
</dbReference>
<dbReference type="Gene3D" id="1.20.120.1760">
    <property type="match status" value="1"/>
</dbReference>
<sequence>MNIPNQITVSRIILIPVFMFLLLVPFDWGSWAILGADIPVHHFFAALVFIIAAATDWLDGYYARKYQLVTNMGKFLDPLADKLLITAAFVSLVGLDMFPAWAAVVILTREFAVTGLRLVASGDGEVIAASIWGKWKTVSQIVAAAVIMLHNVLFELMALPFDSIMIAVAVILTVLSGVDYFVKNKHVLMSAGA</sequence>
<evidence type="ECO:0000256" key="15">
    <source>
        <dbReference type="ARBA" id="ARBA00023209"/>
    </source>
</evidence>
<dbReference type="NCBIfam" id="TIGR00560">
    <property type="entry name" value="pgsA"/>
    <property type="match status" value="1"/>
</dbReference>
<dbReference type="InterPro" id="IPR048254">
    <property type="entry name" value="CDP_ALCOHOL_P_TRANSF_CS"/>
</dbReference>
<evidence type="ECO:0000256" key="7">
    <source>
        <dbReference type="ARBA" id="ARBA00014944"/>
    </source>
</evidence>
<keyword evidence="14 20" id="KW-0472">Membrane</keyword>
<keyword evidence="10 19" id="KW-0808">Transferase</keyword>
<evidence type="ECO:0000256" key="20">
    <source>
        <dbReference type="SAM" id="Phobius"/>
    </source>
</evidence>
<evidence type="ECO:0000256" key="10">
    <source>
        <dbReference type="ARBA" id="ARBA00022679"/>
    </source>
</evidence>
<evidence type="ECO:0000256" key="13">
    <source>
        <dbReference type="ARBA" id="ARBA00023098"/>
    </source>
</evidence>
<dbReference type="OrthoDB" id="9796672at2"/>
<feature type="transmembrane region" description="Helical" evidence="20">
    <location>
        <begin position="40"/>
        <end position="62"/>
    </location>
</feature>
<organism evidence="21 22">
    <name type="scientific">Salisediminibacterium halotolerans</name>
    <dbReference type="NCBI Taxonomy" id="517425"/>
    <lineage>
        <taxon>Bacteria</taxon>
        <taxon>Bacillati</taxon>
        <taxon>Bacillota</taxon>
        <taxon>Bacilli</taxon>
        <taxon>Bacillales</taxon>
        <taxon>Bacillaceae</taxon>
        <taxon>Salisediminibacterium</taxon>
    </lineage>
</organism>
<evidence type="ECO:0000256" key="6">
    <source>
        <dbReference type="ARBA" id="ARBA00013170"/>
    </source>
</evidence>
<comment type="function">
    <text evidence="1">This protein catalyzes the committed step to the synthesis of the acidic phospholipids.</text>
</comment>
<evidence type="ECO:0000256" key="19">
    <source>
        <dbReference type="RuleBase" id="RU003750"/>
    </source>
</evidence>
<evidence type="ECO:0000256" key="3">
    <source>
        <dbReference type="ARBA" id="ARBA00005042"/>
    </source>
</evidence>
<dbReference type="FunFam" id="1.20.120.1760:FF:000004">
    <property type="entry name" value="CDP-diacylglycerol--glycerol-3-phosphate 3-phosphatidyltransferase"/>
    <property type="match status" value="1"/>
</dbReference>
<evidence type="ECO:0000256" key="5">
    <source>
        <dbReference type="ARBA" id="ARBA00010441"/>
    </source>
</evidence>
<keyword evidence="11 20" id="KW-0812">Transmembrane</keyword>
<evidence type="ECO:0000256" key="18">
    <source>
        <dbReference type="NCBIfam" id="TIGR00560"/>
    </source>
</evidence>
<dbReference type="InterPro" id="IPR004570">
    <property type="entry name" value="Phosphatidylglycerol_P_synth"/>
</dbReference>
<evidence type="ECO:0000256" key="12">
    <source>
        <dbReference type="ARBA" id="ARBA00022989"/>
    </source>
</evidence>
<comment type="pathway">
    <text evidence="3">Phospholipid metabolism; phosphatidylglycerol biosynthesis; phosphatidylglycerol from CDP-diacylglycerol: step 1/2.</text>
</comment>
<name>A0A1H9QC05_9BACI</name>
<evidence type="ECO:0000313" key="21">
    <source>
        <dbReference type="EMBL" id="SER57419.1"/>
    </source>
</evidence>